<dbReference type="AlphaFoldDB" id="A0A645F286"/>
<organism evidence="1">
    <name type="scientific">bioreactor metagenome</name>
    <dbReference type="NCBI Taxonomy" id="1076179"/>
    <lineage>
        <taxon>unclassified sequences</taxon>
        <taxon>metagenomes</taxon>
        <taxon>ecological metagenomes</taxon>
    </lineage>
</organism>
<proteinExistence type="predicted"/>
<reference evidence="1" key="1">
    <citation type="submission" date="2019-08" db="EMBL/GenBank/DDBJ databases">
        <authorList>
            <person name="Kucharzyk K."/>
            <person name="Murdoch R.W."/>
            <person name="Higgins S."/>
            <person name="Loffler F."/>
        </authorList>
    </citation>
    <scope>NUCLEOTIDE SEQUENCE</scope>
</reference>
<accession>A0A645F286</accession>
<comment type="caution">
    <text evidence="1">The sequence shown here is derived from an EMBL/GenBank/DDBJ whole genome shotgun (WGS) entry which is preliminary data.</text>
</comment>
<sequence length="149" mass="15786">MPNLGQQLPQALIGSRGLVGRALAQSYAQQCIDAQVLWSQIDGGVIEPLHASLQGLAPGNLCVGRKFGRCAHFADYDSRMGQHGPELSCRLKAVAAVVARTAGNPDALCVRGYCQRQFCDRKACALHQPVRRQADGTSLLDLACGGGAE</sequence>
<dbReference type="EMBL" id="VSSQ01054363">
    <property type="protein sequence ID" value="MPN08327.1"/>
    <property type="molecule type" value="Genomic_DNA"/>
</dbReference>
<gene>
    <name evidence="1" type="ORF">SDC9_155609</name>
</gene>
<name>A0A645F286_9ZZZZ</name>
<protein>
    <submittedName>
        <fullName evidence="1">Uncharacterized protein</fullName>
    </submittedName>
</protein>
<evidence type="ECO:0000313" key="1">
    <source>
        <dbReference type="EMBL" id="MPN08327.1"/>
    </source>
</evidence>